<protein>
    <recommendedName>
        <fullName evidence="1">DUF6879 domain-containing protein</fullName>
    </recommendedName>
</protein>
<reference evidence="2 3" key="1">
    <citation type="submission" date="2023-08" db="EMBL/GenBank/DDBJ databases">
        <title>Phytohabitans sansha sp. nov., isolated from marine sediment.</title>
        <authorList>
            <person name="Zhao Y."/>
            <person name="Yi K."/>
        </authorList>
    </citation>
    <scope>NUCLEOTIDE SEQUENCE [LARGE SCALE GENOMIC DNA]</scope>
    <source>
        <strain evidence="2 3">ZYX-F-186</strain>
    </source>
</reference>
<dbReference type="RefSeq" id="WP_308710349.1">
    <property type="nucleotide sequence ID" value="NZ_JAVHUY010000001.1"/>
</dbReference>
<dbReference type="Proteomes" id="UP001230908">
    <property type="component" value="Unassembled WGS sequence"/>
</dbReference>
<dbReference type="Pfam" id="PF21806">
    <property type="entry name" value="DUF6879"/>
    <property type="match status" value="1"/>
</dbReference>
<evidence type="ECO:0000313" key="3">
    <source>
        <dbReference type="Proteomes" id="UP001230908"/>
    </source>
</evidence>
<organism evidence="2 3">
    <name type="scientific">Phytohabitans maris</name>
    <dbReference type="NCBI Taxonomy" id="3071409"/>
    <lineage>
        <taxon>Bacteria</taxon>
        <taxon>Bacillati</taxon>
        <taxon>Actinomycetota</taxon>
        <taxon>Actinomycetes</taxon>
        <taxon>Micromonosporales</taxon>
        <taxon>Micromonosporaceae</taxon>
    </lineage>
</organism>
<feature type="domain" description="DUF6879" evidence="1">
    <location>
        <begin position="8"/>
        <end position="170"/>
    </location>
</feature>
<evidence type="ECO:0000313" key="2">
    <source>
        <dbReference type="EMBL" id="MDQ7903078.1"/>
    </source>
</evidence>
<sequence>MALLTEADLGKFFGSFSASAFRFETRDRYISTVGKTPFQKYLAGEPDDHAWHRGWMEMLSRDVAVGKTWRRVRIVSVPLSDYNRYSIGIGRLSVRAGEEIRYLTREAARALSLAPLDAWLFDSRVLVHLHFYDDDTFREAEVVEDQGVVDQHLMWRDLAWQQAIPLEDFAAAYS</sequence>
<gene>
    <name evidence="2" type="ORF">RB614_00900</name>
</gene>
<dbReference type="InterPro" id="IPR049244">
    <property type="entry name" value="DUF6879"/>
</dbReference>
<name>A0ABU0Z7P0_9ACTN</name>
<keyword evidence="3" id="KW-1185">Reference proteome</keyword>
<accession>A0ABU0Z7P0</accession>
<comment type="caution">
    <text evidence="2">The sequence shown here is derived from an EMBL/GenBank/DDBJ whole genome shotgun (WGS) entry which is preliminary data.</text>
</comment>
<evidence type="ECO:0000259" key="1">
    <source>
        <dbReference type="Pfam" id="PF21806"/>
    </source>
</evidence>
<dbReference type="EMBL" id="JAVHUY010000001">
    <property type="protein sequence ID" value="MDQ7903078.1"/>
    <property type="molecule type" value="Genomic_DNA"/>
</dbReference>
<proteinExistence type="predicted"/>